<feature type="non-terminal residue" evidence="1">
    <location>
        <position position="1"/>
    </location>
</feature>
<keyword evidence="1" id="KW-0540">Nuclease</keyword>
<dbReference type="Proteomes" id="UP000286791">
    <property type="component" value="Unassembled WGS sequence"/>
</dbReference>
<keyword evidence="1" id="KW-0378">Hydrolase</keyword>
<comment type="caution">
    <text evidence="1">The sequence shown here is derived from an EMBL/GenBank/DDBJ whole genome shotgun (WGS) entry which is preliminary data.</text>
</comment>
<accession>A0A431FVR1</accession>
<protein>
    <submittedName>
        <fullName evidence="1">Restriction endonuclease</fullName>
    </submittedName>
</protein>
<dbReference type="GO" id="GO:0004519">
    <property type="term" value="F:endonuclease activity"/>
    <property type="evidence" value="ECO:0007669"/>
    <property type="project" value="UniProtKB-KW"/>
</dbReference>
<dbReference type="EMBL" id="PRCE01000097">
    <property type="protein sequence ID" value="RTJ97599.1"/>
    <property type="molecule type" value="Genomic_DNA"/>
</dbReference>
<reference evidence="1 2" key="1">
    <citation type="journal article" date="2019" name="Appl. Environ. Microbiol.">
        <title>Population genetics and characterization of Campylobacter jejuni isolates in western jackdaws and game birds in Finland.</title>
        <authorList>
            <person name="Kovanen S."/>
            <person name="Rossi M."/>
            <person name="Pohja-Mykra M."/>
            <person name="Nieminen T."/>
            <person name="Raunio-Saarnisto M."/>
            <person name="Sauvala M."/>
            <person name="Fredriksson-Ahomaa M."/>
            <person name="Hanninen M.L."/>
            <person name="Kivisto R."/>
        </authorList>
    </citation>
    <scope>NUCLEOTIDE SEQUENCE [LARGE SCALE GENOMIC DNA]</scope>
    <source>
        <strain evidence="1 2">CB304</strain>
    </source>
</reference>
<evidence type="ECO:0000313" key="1">
    <source>
        <dbReference type="EMBL" id="RTJ97599.1"/>
    </source>
</evidence>
<gene>
    <name evidence="1" type="ORF">C3H48_08305</name>
</gene>
<proteinExistence type="predicted"/>
<dbReference type="AlphaFoldDB" id="A0A431FVR1"/>
<name>A0A431FVR1_CAMJU</name>
<sequence>LNKNGMLEISVENKDYLKNMTEFIESDKVVYKFSDSNNWSKDTFIKIYE</sequence>
<organism evidence="1 2">
    <name type="scientific">Campylobacter jejuni</name>
    <dbReference type="NCBI Taxonomy" id="197"/>
    <lineage>
        <taxon>Bacteria</taxon>
        <taxon>Pseudomonadati</taxon>
        <taxon>Campylobacterota</taxon>
        <taxon>Epsilonproteobacteria</taxon>
        <taxon>Campylobacterales</taxon>
        <taxon>Campylobacteraceae</taxon>
        <taxon>Campylobacter</taxon>
    </lineage>
</organism>
<evidence type="ECO:0000313" key="2">
    <source>
        <dbReference type="Proteomes" id="UP000286791"/>
    </source>
</evidence>
<keyword evidence="1" id="KW-0255">Endonuclease</keyword>